<reference evidence="2" key="1">
    <citation type="journal article" date="2019" name="Int. J. Syst. Evol. Microbiol.">
        <title>The Global Catalogue of Microorganisms (GCM) 10K type strain sequencing project: providing services to taxonomists for standard genome sequencing and annotation.</title>
        <authorList>
            <consortium name="The Broad Institute Genomics Platform"/>
            <consortium name="The Broad Institute Genome Sequencing Center for Infectious Disease"/>
            <person name="Wu L."/>
            <person name="Ma J."/>
        </authorList>
    </citation>
    <scope>NUCLEOTIDE SEQUENCE [LARGE SCALE GENOMIC DNA]</scope>
    <source>
        <strain evidence="2">CGMCC 1.15342</strain>
    </source>
</reference>
<sequence>MFYSLDVFNEATNHVLELFKDLVGSNRFKIFLDNNLEDLVERLGEKSLILSDFEKSVYLFTGEDLEVEKLVSNECDAFRQSLDALADRMYKDQVDYLLDRDFSLDNGKNSDKLLQFYSKESVRISTIRQLHQDALKNIDGLAILEGFYDKAVRHFTRAVQAKTNDSLQLLNNRLLSSRPDSITKDAAKTQNRRQSAQQIVPEEFDDLFYPAYKKNVNRLIRILEFHKAEDTNPWQGHRGWARIFYDYLIKKKVIYDYKIVNQNKFVQKQDASIMFARRFYGLGDNILTAKVSITRISDSDITKFKSAIDNEVDKVNGEK</sequence>
<evidence type="ECO:0000313" key="2">
    <source>
        <dbReference type="Proteomes" id="UP000597338"/>
    </source>
</evidence>
<accession>A0ABQ1L3S3</accession>
<keyword evidence="2" id="KW-1185">Reference proteome</keyword>
<evidence type="ECO:0000313" key="1">
    <source>
        <dbReference type="EMBL" id="GGC18262.1"/>
    </source>
</evidence>
<gene>
    <name evidence="1" type="ORF">GCM10011386_07690</name>
</gene>
<comment type="caution">
    <text evidence="1">The sequence shown here is derived from an EMBL/GenBank/DDBJ whole genome shotgun (WGS) entry which is preliminary data.</text>
</comment>
<protein>
    <submittedName>
        <fullName evidence="1">Uncharacterized protein</fullName>
    </submittedName>
</protein>
<name>A0ABQ1L3S3_9SPHI</name>
<organism evidence="1 2">
    <name type="scientific">Parapedobacter defluvii</name>
    <dbReference type="NCBI Taxonomy" id="2045106"/>
    <lineage>
        <taxon>Bacteria</taxon>
        <taxon>Pseudomonadati</taxon>
        <taxon>Bacteroidota</taxon>
        <taxon>Sphingobacteriia</taxon>
        <taxon>Sphingobacteriales</taxon>
        <taxon>Sphingobacteriaceae</taxon>
        <taxon>Parapedobacter</taxon>
    </lineage>
</organism>
<dbReference type="EMBL" id="BMIK01000002">
    <property type="protein sequence ID" value="GGC18262.1"/>
    <property type="molecule type" value="Genomic_DNA"/>
</dbReference>
<proteinExistence type="predicted"/>
<dbReference type="Proteomes" id="UP000597338">
    <property type="component" value="Unassembled WGS sequence"/>
</dbReference>